<protein>
    <recommendedName>
        <fullName evidence="3">STAS/SEC14 domain-containing protein</fullName>
    </recommendedName>
</protein>
<evidence type="ECO:0008006" key="3">
    <source>
        <dbReference type="Google" id="ProtNLM"/>
    </source>
</evidence>
<sequence length="148" mass="16824">MESAGHELRRERVACFELIVWQDDLFEVLVDAETEISASQCDAINAHWQSRTRPFVLLLSCSQPFSYSFEASRRLGNSPMQGMLAVYCPNSVSRLSQEVAIGVNRSEHDHKIVRIFEQRDEAMAWLQLGLEQIRCATRVDVQPAQAAK</sequence>
<reference evidence="2" key="1">
    <citation type="journal article" date="2019" name="Int. J. Syst. Evol. Microbiol.">
        <title>The Global Catalogue of Microorganisms (GCM) 10K type strain sequencing project: providing services to taxonomists for standard genome sequencing and annotation.</title>
        <authorList>
            <consortium name="The Broad Institute Genomics Platform"/>
            <consortium name="The Broad Institute Genome Sequencing Center for Infectious Disease"/>
            <person name="Wu L."/>
            <person name="Ma J."/>
        </authorList>
    </citation>
    <scope>NUCLEOTIDE SEQUENCE [LARGE SCALE GENOMIC DNA]</scope>
    <source>
        <strain evidence="2">JCM 18401</strain>
    </source>
</reference>
<dbReference type="Proteomes" id="UP001499988">
    <property type="component" value="Unassembled WGS sequence"/>
</dbReference>
<evidence type="ECO:0000313" key="1">
    <source>
        <dbReference type="EMBL" id="GAA4880170.1"/>
    </source>
</evidence>
<keyword evidence="2" id="KW-1185">Reference proteome</keyword>
<organism evidence="1 2">
    <name type="scientific">Ferrimonas pelagia</name>
    <dbReference type="NCBI Taxonomy" id="1177826"/>
    <lineage>
        <taxon>Bacteria</taxon>
        <taxon>Pseudomonadati</taxon>
        <taxon>Pseudomonadota</taxon>
        <taxon>Gammaproteobacteria</taxon>
        <taxon>Alteromonadales</taxon>
        <taxon>Ferrimonadaceae</taxon>
        <taxon>Ferrimonas</taxon>
    </lineage>
</organism>
<name>A0ABP9EJL2_9GAMM</name>
<dbReference type="EMBL" id="BAABJZ010000016">
    <property type="protein sequence ID" value="GAA4880170.1"/>
    <property type="molecule type" value="Genomic_DNA"/>
</dbReference>
<proteinExistence type="predicted"/>
<dbReference type="RefSeq" id="WP_345334528.1">
    <property type="nucleotide sequence ID" value="NZ_BAABJZ010000016.1"/>
</dbReference>
<gene>
    <name evidence="1" type="ORF">GCM10023333_12880</name>
</gene>
<evidence type="ECO:0000313" key="2">
    <source>
        <dbReference type="Proteomes" id="UP001499988"/>
    </source>
</evidence>
<comment type="caution">
    <text evidence="1">The sequence shown here is derived from an EMBL/GenBank/DDBJ whole genome shotgun (WGS) entry which is preliminary data.</text>
</comment>
<accession>A0ABP9EJL2</accession>